<evidence type="ECO:0000313" key="3">
    <source>
        <dbReference type="Proteomes" id="UP001295740"/>
    </source>
</evidence>
<feature type="transmembrane region" description="Helical" evidence="1">
    <location>
        <begin position="59"/>
        <end position="79"/>
    </location>
</feature>
<keyword evidence="1" id="KW-1133">Transmembrane helix</keyword>
<proteinExistence type="predicted"/>
<dbReference type="Proteomes" id="UP001295740">
    <property type="component" value="Unassembled WGS sequence"/>
</dbReference>
<dbReference type="AlphaFoldDB" id="A0AAI8YGC2"/>
<feature type="transmembrane region" description="Helical" evidence="1">
    <location>
        <begin position="27"/>
        <end position="47"/>
    </location>
</feature>
<evidence type="ECO:0000313" key="2">
    <source>
        <dbReference type="EMBL" id="CAJ2503824.1"/>
    </source>
</evidence>
<evidence type="ECO:0000256" key="1">
    <source>
        <dbReference type="SAM" id="Phobius"/>
    </source>
</evidence>
<accession>A0AAI8YGC2</accession>
<comment type="caution">
    <text evidence="2">The sequence shown here is derived from an EMBL/GenBank/DDBJ whole genome shotgun (WGS) entry which is preliminary data.</text>
</comment>
<keyword evidence="3" id="KW-1185">Reference proteome</keyword>
<organism evidence="2 3">
    <name type="scientific">Anthostomella pinea</name>
    <dbReference type="NCBI Taxonomy" id="933095"/>
    <lineage>
        <taxon>Eukaryota</taxon>
        <taxon>Fungi</taxon>
        <taxon>Dikarya</taxon>
        <taxon>Ascomycota</taxon>
        <taxon>Pezizomycotina</taxon>
        <taxon>Sordariomycetes</taxon>
        <taxon>Xylariomycetidae</taxon>
        <taxon>Xylariales</taxon>
        <taxon>Xylariaceae</taxon>
        <taxon>Anthostomella</taxon>
    </lineage>
</organism>
<sequence length="96" mass="10404">MQKRTSLRVADLARLRALANAAKGLPIWAQFVLLFATATVTPLLLLFGQWVASRLPLSWLVVPVLPSPAVSLVALLPAVGVDKTSAVYEQKGQRRT</sequence>
<keyword evidence="1" id="KW-0812">Transmembrane</keyword>
<reference evidence="2" key="1">
    <citation type="submission" date="2023-10" db="EMBL/GenBank/DDBJ databases">
        <authorList>
            <person name="Hackl T."/>
        </authorList>
    </citation>
    <scope>NUCLEOTIDE SEQUENCE</scope>
</reference>
<dbReference type="EMBL" id="CAUWAG010000006">
    <property type="protein sequence ID" value="CAJ2503824.1"/>
    <property type="molecule type" value="Genomic_DNA"/>
</dbReference>
<keyword evidence="1" id="KW-0472">Membrane</keyword>
<name>A0AAI8YGC2_9PEZI</name>
<protein>
    <submittedName>
        <fullName evidence="2">Uu.00g112180.m01.CDS01</fullName>
    </submittedName>
</protein>
<gene>
    <name evidence="2" type="ORF">KHLLAP_LOCUS4292</name>
</gene>